<feature type="chain" id="PRO_5046992892" evidence="1">
    <location>
        <begin position="32"/>
        <end position="270"/>
    </location>
</feature>
<evidence type="ECO:0000313" key="4">
    <source>
        <dbReference type="Proteomes" id="UP001629230"/>
    </source>
</evidence>
<dbReference type="Pfam" id="PF01476">
    <property type="entry name" value="LysM"/>
    <property type="match status" value="1"/>
</dbReference>
<dbReference type="InterPro" id="IPR011055">
    <property type="entry name" value="Dup_hybrid_motif"/>
</dbReference>
<evidence type="ECO:0000256" key="1">
    <source>
        <dbReference type="SAM" id="SignalP"/>
    </source>
</evidence>
<dbReference type="PANTHER" id="PTHR21666">
    <property type="entry name" value="PEPTIDASE-RELATED"/>
    <property type="match status" value="1"/>
</dbReference>
<dbReference type="PROSITE" id="PS51257">
    <property type="entry name" value="PROKAR_LIPOPROTEIN"/>
    <property type="match status" value="1"/>
</dbReference>
<dbReference type="Gene3D" id="2.70.70.10">
    <property type="entry name" value="Glucose Permease (Domain IIA)"/>
    <property type="match status" value="1"/>
</dbReference>
<gene>
    <name evidence="3" type="ORF">PQR57_40900</name>
</gene>
<dbReference type="InterPro" id="IPR016047">
    <property type="entry name" value="M23ase_b-sheet_dom"/>
</dbReference>
<dbReference type="Pfam" id="PF01551">
    <property type="entry name" value="Peptidase_M23"/>
    <property type="match status" value="1"/>
</dbReference>
<dbReference type="Gene3D" id="3.10.350.10">
    <property type="entry name" value="LysM domain"/>
    <property type="match status" value="1"/>
</dbReference>
<dbReference type="SUPFAM" id="SSF51261">
    <property type="entry name" value="Duplicated hybrid motif"/>
    <property type="match status" value="1"/>
</dbReference>
<dbReference type="CDD" id="cd12797">
    <property type="entry name" value="M23_peptidase"/>
    <property type="match status" value="1"/>
</dbReference>
<organism evidence="3 4">
    <name type="scientific">Paraburkholderia dipogonis</name>
    <dbReference type="NCBI Taxonomy" id="1211383"/>
    <lineage>
        <taxon>Bacteria</taxon>
        <taxon>Pseudomonadati</taxon>
        <taxon>Pseudomonadota</taxon>
        <taxon>Betaproteobacteria</taxon>
        <taxon>Burkholderiales</taxon>
        <taxon>Burkholderiaceae</taxon>
        <taxon>Paraburkholderia</taxon>
    </lineage>
</organism>
<reference evidence="3 4" key="1">
    <citation type="journal article" date="2024" name="Chem. Sci.">
        <title>Discovery of megapolipeptins by genome mining of a Burkholderiales bacteria collection.</title>
        <authorList>
            <person name="Paulo B.S."/>
            <person name="Recchia M.J.J."/>
            <person name="Lee S."/>
            <person name="Fergusson C.H."/>
            <person name="Romanowski S.B."/>
            <person name="Hernandez A."/>
            <person name="Krull N."/>
            <person name="Liu D.Y."/>
            <person name="Cavanagh H."/>
            <person name="Bos A."/>
            <person name="Gray C.A."/>
            <person name="Murphy B.T."/>
            <person name="Linington R.G."/>
            <person name="Eustaquio A.S."/>
        </authorList>
    </citation>
    <scope>NUCLEOTIDE SEQUENCE [LARGE SCALE GENOMIC DNA]</scope>
    <source>
        <strain evidence="3 4">RL17-350-BIC-A</strain>
    </source>
</reference>
<dbReference type="Proteomes" id="UP001629230">
    <property type="component" value="Unassembled WGS sequence"/>
</dbReference>
<feature type="signal peptide" evidence="1">
    <location>
        <begin position="1"/>
        <end position="31"/>
    </location>
</feature>
<accession>A0ABW9B553</accession>
<dbReference type="InterPro" id="IPR036779">
    <property type="entry name" value="LysM_dom_sf"/>
</dbReference>
<comment type="caution">
    <text evidence="3">The sequence shown here is derived from an EMBL/GenBank/DDBJ whole genome shotgun (WGS) entry which is preliminary data.</text>
</comment>
<keyword evidence="4" id="KW-1185">Reference proteome</keyword>
<dbReference type="PROSITE" id="PS51782">
    <property type="entry name" value="LYSM"/>
    <property type="match status" value="1"/>
</dbReference>
<sequence length="270" mass="27504">MKICSSRFAKSGSSMLFALLLAASLAGCALARPGAQPAAPVYAVDAPAHVSAPAPFPTPASISQVPAGFYRVNPGDTQIGVSKAFGREASALAQWNRLSPADGLRVGQVLRVAPPLGAGASPAASAPSNSLAQARALFADSPSEAASTKARLAWPVSGAVTAPFVSGKTKGIVLGGRVGEPVRAASGGRVVYAGGRIAAYGKLIIIKHDAHVLTAYGNNRALLVKEGTDVKAGEAIAEMGADDKGQASLRFEVRSDGKPVDPLKYLPKRQ</sequence>
<dbReference type="PANTHER" id="PTHR21666:SF270">
    <property type="entry name" value="MUREIN HYDROLASE ACTIVATOR ENVC"/>
    <property type="match status" value="1"/>
</dbReference>
<dbReference type="InterPro" id="IPR050570">
    <property type="entry name" value="Cell_wall_metabolism_enzyme"/>
</dbReference>
<dbReference type="CDD" id="cd00118">
    <property type="entry name" value="LysM"/>
    <property type="match status" value="1"/>
</dbReference>
<dbReference type="InterPro" id="IPR018392">
    <property type="entry name" value="LysM"/>
</dbReference>
<proteinExistence type="predicted"/>
<dbReference type="RefSeq" id="WP_408181895.1">
    <property type="nucleotide sequence ID" value="NZ_JAQQEZ010000057.1"/>
</dbReference>
<name>A0ABW9B553_9BURK</name>
<evidence type="ECO:0000313" key="3">
    <source>
        <dbReference type="EMBL" id="MFM0007301.1"/>
    </source>
</evidence>
<feature type="domain" description="LysM" evidence="2">
    <location>
        <begin position="68"/>
        <end position="112"/>
    </location>
</feature>
<protein>
    <submittedName>
        <fullName evidence="3">Peptidoglycan DD-metalloendopeptidase family protein</fullName>
    </submittedName>
</protein>
<dbReference type="SUPFAM" id="SSF54106">
    <property type="entry name" value="LysM domain"/>
    <property type="match status" value="1"/>
</dbReference>
<dbReference type="EMBL" id="JAQQEZ010000057">
    <property type="protein sequence ID" value="MFM0007301.1"/>
    <property type="molecule type" value="Genomic_DNA"/>
</dbReference>
<keyword evidence="1" id="KW-0732">Signal</keyword>
<dbReference type="SMART" id="SM00257">
    <property type="entry name" value="LysM"/>
    <property type="match status" value="1"/>
</dbReference>
<evidence type="ECO:0000259" key="2">
    <source>
        <dbReference type="PROSITE" id="PS51782"/>
    </source>
</evidence>